<dbReference type="GO" id="GO:0008930">
    <property type="term" value="F:methylthioadenosine nucleosidase activity"/>
    <property type="evidence" value="ECO:0007669"/>
    <property type="project" value="TreeGrafter"/>
</dbReference>
<gene>
    <name evidence="3" type="ORF">F5983_18320</name>
</gene>
<dbReference type="Gene3D" id="3.40.50.1580">
    <property type="entry name" value="Nucleoside phosphorylase domain"/>
    <property type="match status" value="1"/>
</dbReference>
<dbReference type="EMBL" id="VYUA01000015">
    <property type="protein sequence ID" value="KAB2591115.1"/>
    <property type="molecule type" value="Genomic_DNA"/>
</dbReference>
<name>A0A5N5EJX4_9ACTN</name>
<reference evidence="3 4" key="1">
    <citation type="submission" date="2019-09" db="EMBL/GenBank/DDBJ databases">
        <authorList>
            <person name="Liu P."/>
        </authorList>
    </citation>
    <scope>NUCLEOTIDE SEQUENCE [LARGE SCALE GENOMIC DNA]</scope>
    <source>
        <strain evidence="3 4">TRM68085</strain>
    </source>
</reference>
<organism evidence="3 4">
    <name type="scientific">Streptomyces arboris</name>
    <dbReference type="NCBI Taxonomy" id="2600619"/>
    <lineage>
        <taxon>Bacteria</taxon>
        <taxon>Bacillati</taxon>
        <taxon>Actinomycetota</taxon>
        <taxon>Actinomycetes</taxon>
        <taxon>Kitasatosporales</taxon>
        <taxon>Streptomycetaceae</taxon>
        <taxon>Streptomyces</taxon>
    </lineage>
</organism>
<dbReference type="AlphaFoldDB" id="A0A5N5EJX4"/>
<keyword evidence="4" id="KW-1185">Reference proteome</keyword>
<comment type="caution">
    <text evidence="3">The sequence shown here is derived from an EMBL/GenBank/DDBJ whole genome shotgun (WGS) entry which is preliminary data.</text>
</comment>
<dbReference type="Proteomes" id="UP000326907">
    <property type="component" value="Unassembled WGS sequence"/>
</dbReference>
<dbReference type="InterPro" id="IPR000845">
    <property type="entry name" value="Nucleoside_phosphorylase_d"/>
</dbReference>
<evidence type="ECO:0000313" key="3">
    <source>
        <dbReference type="EMBL" id="KAB2591115.1"/>
    </source>
</evidence>
<dbReference type="GO" id="GO:0005829">
    <property type="term" value="C:cytosol"/>
    <property type="evidence" value="ECO:0007669"/>
    <property type="project" value="TreeGrafter"/>
</dbReference>
<feature type="domain" description="Nucleoside phosphorylase" evidence="2">
    <location>
        <begin position="82"/>
        <end position="190"/>
    </location>
</feature>
<dbReference type="GO" id="GO:0009116">
    <property type="term" value="P:nucleoside metabolic process"/>
    <property type="evidence" value="ECO:0007669"/>
    <property type="project" value="InterPro"/>
</dbReference>
<dbReference type="PANTHER" id="PTHR46832:SF1">
    <property type="entry name" value="5'-METHYLTHIOADENOSINE_S-ADENOSYLHOMOCYSTEINE NUCLEOSIDASE"/>
    <property type="match status" value="1"/>
</dbReference>
<evidence type="ECO:0000259" key="2">
    <source>
        <dbReference type="Pfam" id="PF01048"/>
    </source>
</evidence>
<dbReference type="Pfam" id="PF01048">
    <property type="entry name" value="PNP_UDP_1"/>
    <property type="match status" value="1"/>
</dbReference>
<protein>
    <submittedName>
        <fullName evidence="3">5'-methylthioadenosine/S-adenosylhomocysteine nucleosidase</fullName>
    </submittedName>
</protein>
<feature type="compositionally biased region" description="Basic and acidic residues" evidence="1">
    <location>
        <begin position="188"/>
        <end position="197"/>
    </location>
</feature>
<feature type="region of interest" description="Disordered" evidence="1">
    <location>
        <begin position="1"/>
        <end position="67"/>
    </location>
</feature>
<proteinExistence type="predicted"/>
<feature type="region of interest" description="Disordered" evidence="1">
    <location>
        <begin position="188"/>
        <end position="235"/>
    </location>
</feature>
<evidence type="ECO:0000256" key="1">
    <source>
        <dbReference type="SAM" id="MobiDB-lite"/>
    </source>
</evidence>
<evidence type="ECO:0000313" key="4">
    <source>
        <dbReference type="Proteomes" id="UP000326907"/>
    </source>
</evidence>
<feature type="compositionally biased region" description="Basic and acidic residues" evidence="1">
    <location>
        <begin position="8"/>
        <end position="19"/>
    </location>
</feature>
<dbReference type="PANTHER" id="PTHR46832">
    <property type="entry name" value="5'-METHYLTHIOADENOSINE/S-ADENOSYLHOMOCYSTEINE NUCLEOSIDASE"/>
    <property type="match status" value="1"/>
</dbReference>
<sequence>MGTPQRAGPERGEDPATRRRPDHVRRPHRGGGGAALDGGHPWTRPVPRRRGRARRGCRPGRPHRAGGRLRLRRENAVTELRVGLIVPLREEFGYVSSVVDLLGDSREQGRVYHSFLVPGTDITGLLTVLHDMGQSNAAIAAQDLTRIFGVPLVALIGTGAALASEVGLGDVVVASEIDSYLHRAKAVGDADHPEGRASRWPGRAGSRPPCCSTTSATSLCAEPAGTSSPAGRGTR</sequence>
<dbReference type="GO" id="GO:0019284">
    <property type="term" value="P:L-methionine salvage from S-adenosylmethionine"/>
    <property type="evidence" value="ECO:0007669"/>
    <property type="project" value="TreeGrafter"/>
</dbReference>
<dbReference type="GO" id="GO:0008782">
    <property type="term" value="F:adenosylhomocysteine nucleosidase activity"/>
    <property type="evidence" value="ECO:0007669"/>
    <property type="project" value="TreeGrafter"/>
</dbReference>
<feature type="compositionally biased region" description="Basic residues" evidence="1">
    <location>
        <begin position="20"/>
        <end position="29"/>
    </location>
</feature>
<dbReference type="SUPFAM" id="SSF53167">
    <property type="entry name" value="Purine and uridine phosphorylases"/>
    <property type="match status" value="1"/>
</dbReference>
<feature type="compositionally biased region" description="Basic residues" evidence="1">
    <location>
        <begin position="46"/>
        <end position="67"/>
    </location>
</feature>
<accession>A0A5N5EJX4</accession>
<dbReference type="InterPro" id="IPR035994">
    <property type="entry name" value="Nucleoside_phosphorylase_sf"/>
</dbReference>